<feature type="compositionally biased region" description="Low complexity" evidence="1">
    <location>
        <begin position="381"/>
        <end position="402"/>
    </location>
</feature>
<feature type="region of interest" description="Disordered" evidence="1">
    <location>
        <begin position="1078"/>
        <end position="1164"/>
    </location>
</feature>
<feature type="region of interest" description="Disordered" evidence="1">
    <location>
        <begin position="693"/>
        <end position="723"/>
    </location>
</feature>
<feature type="region of interest" description="Disordered" evidence="1">
    <location>
        <begin position="748"/>
        <end position="824"/>
    </location>
</feature>
<feature type="compositionally biased region" description="Low complexity" evidence="1">
    <location>
        <begin position="768"/>
        <end position="781"/>
    </location>
</feature>
<feature type="compositionally biased region" description="Basic and acidic residues" evidence="1">
    <location>
        <begin position="1906"/>
        <end position="1918"/>
    </location>
</feature>
<feature type="compositionally biased region" description="Polar residues" evidence="1">
    <location>
        <begin position="1646"/>
        <end position="1655"/>
    </location>
</feature>
<sequence length="2083" mass="218428">MVHRSADARLLSNLVSHEKDYSKQLQTLLTASQASLGSLTAYAAASPPATSRTILNVAAILSAADSAHQRYASAVEEWRDMLRGLHALEEEVANVIRDREILVTRLIKASKSSTKSASSSASHLLSPSGSSLNLNAIPGTSTKLAAAQSELQACETHLATKERELDVRRVQVIRDGLILRGRAMSETGWTWSQLGREAINTVETELGLRNEPQRHQQNTRHEDSKSPGTSVSTHASSSFPGGYPTSSSEDSGGKAGELNIPAAHAISSEIDMPIPVMNSTNSTPSRRNSTTLSPRNSMSVQGPPVPSKRSSFHGLKPPNSTTPRHSRLFEPSDLQQQPLSALQHRPHLQHVAPHGRVSWASVTDTEEDWADAGEGGEELDAAFGRPSSNNAEASSSSSHPRSNGPTNHSQPMLTDKELPSPPPPTIPSSKYPFAQAPGSIFDSPAYRGAKEELVVASRPTSMAYSDGPPPVIRVSSGGSGGRDGLLQVPRPRSFMDERDTTEDGLDVDGRRSMTYSNRTSEASEVEFVGKATRFRFAVEDPTVLSTVPASPLSGAAEGKEGEKTNPMEVATTLVPAQLKEEEAAVPAEEEPAGEVKLTKRAKKKQRRKEKGKQRMTEQQELEEQQQQRELEQREAEERAKEEAAAEEPEEEAEGEDEEEEVVEVKTKNPEKAVEIVEVTQPVVLEHRGVLVEVVQSSDGQQREKEEEEDEESLDQDEEDRMLREGLLTVVENPRFSAAPAVAVVLPTAAASTSASAPPAPAVEGTSVSAASPPSAALAPEAQQTPAPVPVAETQQPVPPAATEESVNAGEGKQTVGKKKEKKRSSMMAALFHPMGGPNVAKVEQKEAALREEKEAEASEAVITEEPAILGEAESVPQAAPAGTAVDSVPPAVPVDNAASPAAAAAVSSLAPAVDASMPVATPSPPPSQKRSVFGRLFGRGRSGSMSKDKEKEKGEQVLNEVPPPVPPIPAQVVAVTVVTASTAPEVAPTPVPAPAPAPVHAPAPSAPTPAPAPALPAPAPAPIPVHAPPPPAPALPAPAPAPVPAPTETTTTTVVEETVVTAQPAVPIVQQPQVVTATPAPTPAMPQPAPLAPPHPSAVPTSSSAQGPVVQAPTQDVVAASPPPVLTTTTTTPATATKSKLSKKKTTTAAEESPTKTHHHGGFFGAFRKKKGEEAVTHPAAAALPPTATETIWAPQPAPPAEAALPPSSSYVQGAEGATGSIVSTGSSTKHQRRASRSGTLAALFGLNQHHGQQKKQHQHHVLTKGDRSDAEEGGAAGAEGPQYQVYVNEENLETRRERLRLQHEAGVHHHQNEGSAAKRPQGRVERRTLVQPAGHHARSQSEIVGATVTHQEGGVHRSASPAPALVSVQAPGRVNVEEIQAQARSAMASMPSSGLGGWSTRTEKNLMELQSDSWRNEQPMHTAVAGGGVGRGIPNQFEPVILPDLSDRALRGVEGVQQRPAPQRPTTNPMEYVAKYGGGGATTREGGGLMRNVSVTTAGSGRAGGKLKKGRSSSVPPESDGVGAPAPPRPPVAAAPQAEGSRPFPGGQHRKETSEEVGTGIQRELVKPRRSTSLTTGAPRVVSPQSQNQYGATVLVAGGDQVSGNLARGGWGINQGASLSRNTSVKSNATAPVGGRYKRSPKAQAHTSLGQGIPTSALGAAPPRRPPGGPYPFYGGSQSLVDITPISGHGSGSKTTRTEKRTSVPYPMPNVPGAVTGSMPMTVPKAPPPTSTLIQSGWPGSDSAGRVLLPGPAGATSLLSIVEDVARGNRQAEERLRVLKSGGAMDLEVAQAPTRVHKETLTGAGGSAAVGYKPHHASSASGGSTTSLSQGSGLGRRPSTRPAQIPLKSALRNPSTSRTPSPSNVQRRQSVNVPANARGSRFMHRAEVGDEGEESAYETPGEISGDERGRTLLDGKGKRPIQALSTPVGTSNVNGAQHPPATAPHPASGAPAAVPTSSEVPQRKKSVRVSLQPTFSPTPPAIYDDDDDQRVYWRPIVPEKPVRNKSRFLAQSADGLYTSSPGASTSTGSRRIASTSKAATRDIWQDSDEEDEEYMKARMRLSRALEEEKEVFATARATAAFA</sequence>
<feature type="compositionally biased region" description="Basic and acidic residues" evidence="1">
    <location>
        <begin position="206"/>
        <end position="225"/>
    </location>
</feature>
<dbReference type="InterPro" id="IPR028245">
    <property type="entry name" value="PIL1/LSP1"/>
</dbReference>
<dbReference type="GO" id="GO:0036286">
    <property type="term" value="C:eisosome filament"/>
    <property type="evidence" value="ECO:0007669"/>
    <property type="project" value="TreeGrafter"/>
</dbReference>
<evidence type="ECO:0000313" key="2">
    <source>
        <dbReference type="EMBL" id="RXW19029.1"/>
    </source>
</evidence>
<feature type="region of interest" description="Disordered" evidence="1">
    <location>
        <begin position="377"/>
        <end position="445"/>
    </location>
</feature>
<dbReference type="GO" id="GO:0070941">
    <property type="term" value="P:eisosome assembly"/>
    <property type="evidence" value="ECO:0007669"/>
    <property type="project" value="TreeGrafter"/>
</dbReference>
<feature type="compositionally biased region" description="Basic and acidic residues" evidence="1">
    <location>
        <begin position="946"/>
        <end position="955"/>
    </location>
</feature>
<feature type="compositionally biased region" description="Polar residues" evidence="1">
    <location>
        <begin position="403"/>
        <end position="412"/>
    </location>
</feature>
<dbReference type="GO" id="GO:0006897">
    <property type="term" value="P:endocytosis"/>
    <property type="evidence" value="ECO:0007669"/>
    <property type="project" value="TreeGrafter"/>
</dbReference>
<dbReference type="PANTHER" id="PTHR31962">
    <property type="entry name" value="SPHINGOLIPID LONG CHAIN BASE-RESPONSIVE PROTEIN PIL1"/>
    <property type="match status" value="1"/>
</dbReference>
<feature type="region of interest" description="Disordered" evidence="1">
    <location>
        <begin position="539"/>
        <end position="667"/>
    </location>
</feature>
<feature type="compositionally biased region" description="Pro residues" evidence="1">
    <location>
        <begin position="1080"/>
        <end position="1097"/>
    </location>
</feature>
<feature type="region of interest" description="Disordered" evidence="1">
    <location>
        <begin position="1495"/>
        <end position="1586"/>
    </location>
</feature>
<feature type="region of interest" description="Disordered" evidence="1">
    <location>
        <begin position="270"/>
        <end position="327"/>
    </location>
</feature>
<proteinExistence type="predicted"/>
<feature type="compositionally biased region" description="Low complexity" evidence="1">
    <location>
        <begin position="1945"/>
        <end position="1956"/>
    </location>
</feature>
<name>A0A4Q2DH68_9AGAR</name>
<protein>
    <submittedName>
        <fullName evidence="2">Uncharacterized protein</fullName>
    </submittedName>
</protein>
<feature type="compositionally biased region" description="Acidic residues" evidence="1">
    <location>
        <begin position="705"/>
        <end position="719"/>
    </location>
</feature>
<feature type="compositionally biased region" description="Basic and acidic residues" evidence="1">
    <location>
        <begin position="625"/>
        <end position="643"/>
    </location>
</feature>
<feature type="compositionally biased region" description="Polar residues" evidence="1">
    <location>
        <begin position="1616"/>
        <end position="1631"/>
    </location>
</feature>
<feature type="compositionally biased region" description="Basic residues" evidence="1">
    <location>
        <begin position="598"/>
        <end position="611"/>
    </location>
</feature>
<dbReference type="PANTHER" id="PTHR31962:SF1">
    <property type="entry name" value="SPHINGOLIPID LONG CHAIN BASE-RESPONSIVE PROTEIN PIL1"/>
    <property type="match status" value="1"/>
</dbReference>
<feature type="region of interest" description="Disordered" evidence="1">
    <location>
        <begin position="984"/>
        <end position="1051"/>
    </location>
</feature>
<feature type="compositionally biased region" description="Low complexity" evidence="1">
    <location>
        <begin position="1853"/>
        <end position="1865"/>
    </location>
</feature>
<feature type="compositionally biased region" description="Low complexity" evidence="1">
    <location>
        <begin position="1191"/>
        <end position="1207"/>
    </location>
</feature>
<dbReference type="OrthoDB" id="3358861at2759"/>
<feature type="region of interest" description="Disordered" evidence="1">
    <location>
        <begin position="1807"/>
        <end position="1988"/>
    </location>
</feature>
<feature type="region of interest" description="Disordered" evidence="1">
    <location>
        <begin position="460"/>
        <end position="522"/>
    </location>
</feature>
<dbReference type="InterPro" id="IPR027267">
    <property type="entry name" value="AH/BAR_dom_sf"/>
</dbReference>
<feature type="region of interest" description="Disordered" evidence="1">
    <location>
        <begin position="1191"/>
        <end position="1216"/>
    </location>
</feature>
<dbReference type="EMBL" id="SDEE01000225">
    <property type="protein sequence ID" value="RXW19029.1"/>
    <property type="molecule type" value="Genomic_DNA"/>
</dbReference>
<feature type="compositionally biased region" description="Polar residues" evidence="1">
    <location>
        <begin position="226"/>
        <end position="250"/>
    </location>
</feature>
<reference evidence="2 3" key="1">
    <citation type="submission" date="2019-01" db="EMBL/GenBank/DDBJ databases">
        <title>Draft genome sequence of Psathyrella aberdarensis IHI B618.</title>
        <authorList>
            <person name="Buettner E."/>
            <person name="Kellner H."/>
        </authorList>
    </citation>
    <scope>NUCLEOTIDE SEQUENCE [LARGE SCALE GENOMIC DNA]</scope>
    <source>
        <strain evidence="2 3">IHI B618</strain>
    </source>
</reference>
<feature type="compositionally biased region" description="Low complexity" evidence="1">
    <location>
        <begin position="278"/>
        <end position="297"/>
    </location>
</feature>
<feature type="compositionally biased region" description="Basic residues" evidence="1">
    <location>
        <begin position="815"/>
        <end position="824"/>
    </location>
</feature>
<dbReference type="GO" id="GO:0008289">
    <property type="term" value="F:lipid binding"/>
    <property type="evidence" value="ECO:0007669"/>
    <property type="project" value="TreeGrafter"/>
</dbReference>
<feature type="compositionally biased region" description="Polar residues" evidence="1">
    <location>
        <begin position="1924"/>
        <end position="1936"/>
    </location>
</feature>
<feature type="region of interest" description="Disordered" evidence="1">
    <location>
        <begin position="205"/>
        <end position="257"/>
    </location>
</feature>
<comment type="caution">
    <text evidence="2">The sequence shown here is derived from an EMBL/GenBank/DDBJ whole genome shotgun (WGS) entry which is preliminary data.</text>
</comment>
<feature type="compositionally biased region" description="Low complexity" evidence="1">
    <location>
        <begin position="1126"/>
        <end position="1139"/>
    </location>
</feature>
<organism evidence="2 3">
    <name type="scientific">Candolleomyces aberdarensis</name>
    <dbReference type="NCBI Taxonomy" id="2316362"/>
    <lineage>
        <taxon>Eukaryota</taxon>
        <taxon>Fungi</taxon>
        <taxon>Dikarya</taxon>
        <taxon>Basidiomycota</taxon>
        <taxon>Agaricomycotina</taxon>
        <taxon>Agaricomycetes</taxon>
        <taxon>Agaricomycetidae</taxon>
        <taxon>Agaricales</taxon>
        <taxon>Agaricineae</taxon>
        <taxon>Psathyrellaceae</taxon>
        <taxon>Candolleomyces</taxon>
    </lineage>
</organism>
<feature type="compositionally biased region" description="Low complexity" evidence="1">
    <location>
        <begin position="2019"/>
        <end position="2030"/>
    </location>
</feature>
<dbReference type="Gene3D" id="1.20.1270.60">
    <property type="entry name" value="Arfaptin homology (AH) domain/BAR domain"/>
    <property type="match status" value="1"/>
</dbReference>
<feature type="compositionally biased region" description="Basic residues" evidence="1">
    <location>
        <begin position="1252"/>
        <end position="1263"/>
    </location>
</feature>
<evidence type="ECO:0000313" key="3">
    <source>
        <dbReference type="Proteomes" id="UP000290288"/>
    </source>
</evidence>
<feature type="compositionally biased region" description="Polar residues" evidence="1">
    <location>
        <begin position="513"/>
        <end position="522"/>
    </location>
</feature>
<gene>
    <name evidence="2" type="ORF">EST38_g6821</name>
</gene>
<keyword evidence="3" id="KW-1185">Reference proteome</keyword>
<feature type="region of interest" description="Disordered" evidence="1">
    <location>
        <begin position="1250"/>
        <end position="1285"/>
    </location>
</feature>
<feature type="region of interest" description="Disordered" evidence="1">
    <location>
        <begin position="878"/>
        <end position="968"/>
    </location>
</feature>
<feature type="region of interest" description="Disordered" evidence="1">
    <location>
        <begin position="2016"/>
        <end position="2052"/>
    </location>
</feature>
<accession>A0A4Q2DH68</accession>
<dbReference type="STRING" id="2316362.A0A4Q2DH68"/>
<feature type="compositionally biased region" description="Low complexity" evidence="1">
    <location>
        <begin position="1818"/>
        <end position="1838"/>
    </location>
</feature>
<feature type="compositionally biased region" description="Acidic residues" evidence="1">
    <location>
        <begin position="644"/>
        <end position="661"/>
    </location>
</feature>
<evidence type="ECO:0000256" key="1">
    <source>
        <dbReference type="SAM" id="MobiDB-lite"/>
    </source>
</evidence>
<dbReference type="Proteomes" id="UP000290288">
    <property type="component" value="Unassembled WGS sequence"/>
</dbReference>
<feature type="compositionally biased region" description="Pro residues" evidence="1">
    <location>
        <begin position="987"/>
        <end position="1045"/>
    </location>
</feature>
<dbReference type="GO" id="GO:0005886">
    <property type="term" value="C:plasma membrane"/>
    <property type="evidence" value="ECO:0007669"/>
    <property type="project" value="TreeGrafter"/>
</dbReference>
<feature type="compositionally biased region" description="Low complexity" evidence="1">
    <location>
        <begin position="884"/>
        <end position="916"/>
    </location>
</feature>
<feature type="region of interest" description="Disordered" evidence="1">
    <location>
        <begin position="1616"/>
        <end position="1709"/>
    </location>
</feature>